<dbReference type="GO" id="GO:0007529">
    <property type="term" value="P:establishment of synaptic specificity at neuromuscular junction"/>
    <property type="evidence" value="ECO:0007669"/>
    <property type="project" value="TreeGrafter"/>
</dbReference>
<dbReference type="CDD" id="cd00887">
    <property type="entry name" value="MoeA"/>
    <property type="match status" value="1"/>
</dbReference>
<dbReference type="PANTHER" id="PTHR10192">
    <property type="entry name" value="MOLYBDOPTERIN BIOSYNTHESIS PROTEIN"/>
    <property type="match status" value="1"/>
</dbReference>
<evidence type="ECO:0000256" key="12">
    <source>
        <dbReference type="ARBA" id="ARBA00023268"/>
    </source>
</evidence>
<dbReference type="GO" id="GO:0046872">
    <property type="term" value="F:metal ion binding"/>
    <property type="evidence" value="ECO:0007669"/>
    <property type="project" value="UniProtKB-UniRule"/>
</dbReference>
<dbReference type="GO" id="GO:0005829">
    <property type="term" value="C:cytosol"/>
    <property type="evidence" value="ECO:0007669"/>
    <property type="project" value="TreeGrafter"/>
</dbReference>
<evidence type="ECO:0000256" key="6">
    <source>
        <dbReference type="ARBA" id="ARBA00022679"/>
    </source>
</evidence>
<dbReference type="SMART" id="SM00852">
    <property type="entry name" value="MoCF_biosynth"/>
    <property type="match status" value="2"/>
</dbReference>
<name>A0A182UKN8_9DIPT</name>
<keyword evidence="9" id="KW-0067">ATP-binding</keyword>
<reference evidence="16" key="1">
    <citation type="submission" date="2014-01" db="EMBL/GenBank/DDBJ databases">
        <title>The Genome Sequence of Anopheles melas CM1001059_A (V2).</title>
        <authorList>
            <consortium name="The Broad Institute Genomics Platform"/>
            <person name="Neafsey D.E."/>
            <person name="Besansky N."/>
            <person name="Howell P."/>
            <person name="Walton C."/>
            <person name="Young S.K."/>
            <person name="Zeng Q."/>
            <person name="Gargeya S."/>
            <person name="Fitzgerald M."/>
            <person name="Haas B."/>
            <person name="Abouelleil A."/>
            <person name="Allen A.W."/>
            <person name="Alvarado L."/>
            <person name="Arachchi H.M."/>
            <person name="Berlin A.M."/>
            <person name="Chapman S.B."/>
            <person name="Gainer-Dewar J."/>
            <person name="Goldberg J."/>
            <person name="Griggs A."/>
            <person name="Gujja S."/>
            <person name="Hansen M."/>
            <person name="Howarth C."/>
            <person name="Imamovic A."/>
            <person name="Ireland A."/>
            <person name="Larimer J."/>
            <person name="McCowan C."/>
            <person name="Murphy C."/>
            <person name="Pearson M."/>
            <person name="Poon T.W."/>
            <person name="Priest M."/>
            <person name="Roberts A."/>
            <person name="Saif S."/>
            <person name="Shea T."/>
            <person name="Sisk P."/>
            <person name="Sykes S."/>
            <person name="Wortman J."/>
            <person name="Nusbaum C."/>
            <person name="Birren B."/>
        </authorList>
    </citation>
    <scope>NUCLEOTIDE SEQUENCE [LARGE SCALE GENOMIC DNA]</scope>
    <source>
        <strain evidence="16">CM1001059</strain>
    </source>
</reference>
<feature type="domain" description="MoaB/Mog" evidence="14">
    <location>
        <begin position="376"/>
        <end position="525"/>
    </location>
</feature>
<dbReference type="InterPro" id="IPR005110">
    <property type="entry name" value="MoeA_linker/N"/>
</dbReference>
<keyword evidence="6 13" id="KW-0808">Transferase</keyword>
<proteinExistence type="inferred from homology"/>
<keyword evidence="7 13" id="KW-0479">Metal-binding</keyword>
<dbReference type="FunFam" id="2.40.340.10:FF:000007">
    <property type="entry name" value="Molybdopterin molybdenumtransferase"/>
    <property type="match status" value="1"/>
</dbReference>
<dbReference type="InterPro" id="IPR036135">
    <property type="entry name" value="MoeA_linker/N_sf"/>
</dbReference>
<evidence type="ECO:0000256" key="5">
    <source>
        <dbReference type="ARBA" id="ARBA00022505"/>
    </source>
</evidence>
<evidence type="ECO:0000256" key="8">
    <source>
        <dbReference type="ARBA" id="ARBA00022741"/>
    </source>
</evidence>
<evidence type="ECO:0000256" key="10">
    <source>
        <dbReference type="ARBA" id="ARBA00022842"/>
    </source>
</evidence>
<feature type="domain" description="MoaB/Mog" evidence="14">
    <location>
        <begin position="14"/>
        <end position="161"/>
    </location>
</feature>
<keyword evidence="5 13" id="KW-0500">Molybdenum</keyword>
<dbReference type="GO" id="GO:0061598">
    <property type="term" value="F:molybdopterin adenylyltransferase activity"/>
    <property type="evidence" value="ECO:0007669"/>
    <property type="project" value="UniProtKB-UniRule"/>
</dbReference>
<dbReference type="Pfam" id="PF03453">
    <property type="entry name" value="MoeA_N"/>
    <property type="match status" value="1"/>
</dbReference>
<comment type="catalytic activity">
    <reaction evidence="13">
        <text>molybdopterin + ATP + H(+) = adenylyl-molybdopterin + diphosphate</text>
        <dbReference type="Rhea" id="RHEA:31331"/>
        <dbReference type="ChEBI" id="CHEBI:15378"/>
        <dbReference type="ChEBI" id="CHEBI:30616"/>
        <dbReference type="ChEBI" id="CHEBI:33019"/>
        <dbReference type="ChEBI" id="CHEBI:58698"/>
        <dbReference type="ChEBI" id="CHEBI:62727"/>
    </reaction>
</comment>
<dbReference type="GO" id="GO:0061599">
    <property type="term" value="F:molybdopterin molybdotransferase activity"/>
    <property type="evidence" value="ECO:0007669"/>
    <property type="project" value="UniProtKB-UniRule"/>
</dbReference>
<dbReference type="GO" id="GO:0099634">
    <property type="term" value="C:postsynaptic specialization membrane"/>
    <property type="evidence" value="ECO:0007669"/>
    <property type="project" value="GOC"/>
</dbReference>
<comment type="similarity">
    <text evidence="3">In the N-terminal section; belongs to the MoaB/Mog family.</text>
</comment>
<dbReference type="NCBIfam" id="TIGR00177">
    <property type="entry name" value="molyb_syn"/>
    <property type="match status" value="2"/>
</dbReference>
<evidence type="ECO:0000259" key="14">
    <source>
        <dbReference type="SMART" id="SM00852"/>
    </source>
</evidence>
<evidence type="ECO:0000256" key="2">
    <source>
        <dbReference type="ARBA" id="ARBA00005046"/>
    </source>
</evidence>
<dbReference type="GO" id="GO:0097112">
    <property type="term" value="P:gamma-aminobutyric acid receptor clustering"/>
    <property type="evidence" value="ECO:0007669"/>
    <property type="project" value="TreeGrafter"/>
</dbReference>
<evidence type="ECO:0000256" key="9">
    <source>
        <dbReference type="ARBA" id="ARBA00022840"/>
    </source>
</evidence>
<reference evidence="15" key="2">
    <citation type="submission" date="2020-05" db="UniProtKB">
        <authorList>
            <consortium name="EnsemblMetazoa"/>
        </authorList>
    </citation>
    <scope>IDENTIFICATION</scope>
    <source>
        <strain evidence="15">CM1001059</strain>
    </source>
</reference>
<accession>A0A182UKN8</accession>
<dbReference type="InterPro" id="IPR036425">
    <property type="entry name" value="MoaB/Mog-like_dom_sf"/>
</dbReference>
<dbReference type="GO" id="GO:0098970">
    <property type="term" value="P:postsynaptic neurotransmitter receptor diffusion trapping"/>
    <property type="evidence" value="ECO:0007669"/>
    <property type="project" value="TreeGrafter"/>
</dbReference>
<dbReference type="InterPro" id="IPR001453">
    <property type="entry name" value="MoaB/Mog_dom"/>
</dbReference>
<evidence type="ECO:0000256" key="7">
    <source>
        <dbReference type="ARBA" id="ARBA00022723"/>
    </source>
</evidence>
<evidence type="ECO:0000256" key="4">
    <source>
        <dbReference type="ARBA" id="ARBA00008339"/>
    </source>
</evidence>
<dbReference type="FunFam" id="3.40.980.10:FF:000017">
    <property type="entry name" value="Molybdopterin molybdenumtransferase"/>
    <property type="match status" value="1"/>
</dbReference>
<dbReference type="PANTHER" id="PTHR10192:SF5">
    <property type="entry name" value="GEPHYRIN"/>
    <property type="match status" value="1"/>
</dbReference>
<evidence type="ECO:0000313" key="16">
    <source>
        <dbReference type="Proteomes" id="UP000075902"/>
    </source>
</evidence>
<keyword evidence="10 13" id="KW-0460">Magnesium</keyword>
<sequence length="629" mass="68317">MDVEGTAAQERLTRIISEKLSDTCAAGKATDTSGPHLVELIKQSLKTDTVNYLLIPDEEDLIKQSLIYACDVLKVRAVFTTGGTGFAPRDVTPEATRAIITKEAPQLTLAMTLCSLEKTKFAVLSRAVCGVRNKTLVVNFPGSKKAVGECFQSIVDVLPHLLNLLNEGEIERVRETHRKVQATGDGPVPQEVYHVCPHATGKGGDDRNSPFPMIDVDDALRQILATIPSVQTARKQLSRVNIPPFRASIKDGYALKSIGGKGMKKVIGYISAGDAIVQTNFTIDECYKINTGAPVPQHADAIIQVEDTKLVSRKNDYESIVEILAEPSASLDIRSIGSDLRMSEEVFQYRFPLDACQRALLAAVGEKASVVKLKVAIISTGDELLHPYDTSAAADASSLEGKIFDSNTTMLVALVRQCGFTEDQCEIQQRVVKDDFESLKAEIESLTGAVHVIICTGGVSMGDKDFVKPVLKALNYELIFGRVNMKPGKPCAYATSKVTKFFGLPGNPVSAFVTFHLFALPALRQYLATLNETAPNAAKASLPMITVELLDAKYVLDPRPEYARASIVSRNGKLLASITGGQISSRLKSTIEADVLLELPARTETKPYITVGTPLKALVLRSDFISRYE</sequence>
<dbReference type="GO" id="GO:0030425">
    <property type="term" value="C:dendrite"/>
    <property type="evidence" value="ECO:0007669"/>
    <property type="project" value="TreeGrafter"/>
</dbReference>
<dbReference type="UniPathway" id="UPA00344"/>
<organism evidence="15 16">
    <name type="scientific">Anopheles melas</name>
    <dbReference type="NCBI Taxonomy" id="34690"/>
    <lineage>
        <taxon>Eukaryota</taxon>
        <taxon>Metazoa</taxon>
        <taxon>Ecdysozoa</taxon>
        <taxon>Arthropoda</taxon>
        <taxon>Hexapoda</taxon>
        <taxon>Insecta</taxon>
        <taxon>Pterygota</taxon>
        <taxon>Neoptera</taxon>
        <taxon>Endopterygota</taxon>
        <taxon>Diptera</taxon>
        <taxon>Nematocera</taxon>
        <taxon>Culicoidea</taxon>
        <taxon>Culicidae</taxon>
        <taxon>Anophelinae</taxon>
        <taxon>Anopheles</taxon>
    </lineage>
</organism>
<evidence type="ECO:0000313" key="15">
    <source>
        <dbReference type="EnsemblMetazoa" id="AMEC022161-PA"/>
    </source>
</evidence>
<evidence type="ECO:0000256" key="3">
    <source>
        <dbReference type="ARBA" id="ARBA00007589"/>
    </source>
</evidence>
<dbReference type="InterPro" id="IPR036688">
    <property type="entry name" value="MoeA_C_domain_IV_sf"/>
</dbReference>
<dbReference type="InterPro" id="IPR005111">
    <property type="entry name" value="MoeA_C_domain_IV"/>
</dbReference>
<dbReference type="Pfam" id="PF03454">
    <property type="entry name" value="MoeA_C"/>
    <property type="match status" value="1"/>
</dbReference>
<keyword evidence="16" id="KW-1185">Reference proteome</keyword>
<keyword evidence="11 13" id="KW-0501">Molybdenum cofactor biosynthesis</keyword>
<dbReference type="SUPFAM" id="SSF53218">
    <property type="entry name" value="Molybdenum cofactor biosynthesis proteins"/>
    <property type="match status" value="2"/>
</dbReference>
<evidence type="ECO:0000256" key="11">
    <source>
        <dbReference type="ARBA" id="ARBA00023150"/>
    </source>
</evidence>
<comment type="cofactor">
    <cofactor evidence="1 13">
        <name>Mg(2+)</name>
        <dbReference type="ChEBI" id="CHEBI:18420"/>
    </cofactor>
</comment>
<dbReference type="Pfam" id="PF00994">
    <property type="entry name" value="MoCF_biosynth"/>
    <property type="match status" value="2"/>
</dbReference>
<dbReference type="Gene3D" id="3.90.105.10">
    <property type="entry name" value="Molybdopterin biosynthesis moea protein, domain 2"/>
    <property type="match status" value="1"/>
</dbReference>
<comment type="similarity">
    <text evidence="4">In the C-terminal section; belongs to the MoeA family.</text>
</comment>
<dbReference type="Proteomes" id="UP000075902">
    <property type="component" value="Unassembled WGS sequence"/>
</dbReference>
<dbReference type="AlphaFoldDB" id="A0A182UKN8"/>
<dbReference type="Gene3D" id="3.40.980.10">
    <property type="entry name" value="MoaB/Mog-like domain"/>
    <property type="match status" value="2"/>
</dbReference>
<comment type="function">
    <text evidence="13">Catalyzes two steps in the biosynthesis of the molybdenum cofactor. In the first step, molybdopterin is adenylated. Subsequently, molybdate is inserted into adenylated molybdopterin and AMP is released.</text>
</comment>
<dbReference type="InterPro" id="IPR038987">
    <property type="entry name" value="MoeA-like"/>
</dbReference>
<dbReference type="GO" id="GO:0006777">
    <property type="term" value="P:Mo-molybdopterin cofactor biosynthetic process"/>
    <property type="evidence" value="ECO:0007669"/>
    <property type="project" value="UniProtKB-UniRule"/>
</dbReference>
<dbReference type="VEuPathDB" id="VectorBase:AMEC022161"/>
<comment type="similarity">
    <text evidence="13">Belongs to the MoeA family.</text>
</comment>
<dbReference type="GO" id="GO:0005524">
    <property type="term" value="F:ATP binding"/>
    <property type="evidence" value="ECO:0007669"/>
    <property type="project" value="UniProtKB-UniRule"/>
</dbReference>
<dbReference type="CDD" id="cd00886">
    <property type="entry name" value="MogA_MoaB"/>
    <property type="match status" value="1"/>
</dbReference>
<dbReference type="GO" id="GO:0072579">
    <property type="term" value="P:glycine receptor clustering"/>
    <property type="evidence" value="ECO:0007669"/>
    <property type="project" value="TreeGrafter"/>
</dbReference>
<dbReference type="STRING" id="34690.A0A182UKN8"/>
<comment type="pathway">
    <text evidence="2 13">Cofactor biosynthesis; molybdopterin biosynthesis.</text>
</comment>
<dbReference type="SUPFAM" id="SSF63882">
    <property type="entry name" value="MoeA N-terminal region -like"/>
    <property type="match status" value="1"/>
</dbReference>
<comment type="catalytic activity">
    <reaction evidence="13">
        <text>adenylyl-molybdopterin + molybdate = Mo-molybdopterin + AMP + H(+)</text>
        <dbReference type="Rhea" id="RHEA:35047"/>
        <dbReference type="ChEBI" id="CHEBI:15378"/>
        <dbReference type="ChEBI" id="CHEBI:36264"/>
        <dbReference type="ChEBI" id="CHEBI:62727"/>
        <dbReference type="ChEBI" id="CHEBI:71302"/>
        <dbReference type="ChEBI" id="CHEBI:456215"/>
    </reaction>
</comment>
<protein>
    <recommendedName>
        <fullName evidence="14">MoaB/Mog domain-containing protein</fullName>
    </recommendedName>
</protein>
<dbReference type="Gene3D" id="2.40.340.10">
    <property type="entry name" value="MoeA, C-terminal, domain IV"/>
    <property type="match status" value="1"/>
</dbReference>
<evidence type="ECO:0000256" key="1">
    <source>
        <dbReference type="ARBA" id="ARBA00001946"/>
    </source>
</evidence>
<keyword evidence="12" id="KW-0511">Multifunctional enzyme</keyword>
<dbReference type="SUPFAM" id="SSF63867">
    <property type="entry name" value="MoeA C-terminal domain-like"/>
    <property type="match status" value="1"/>
</dbReference>
<dbReference type="Gene3D" id="2.170.190.11">
    <property type="entry name" value="Molybdopterin biosynthesis moea protein, domain 3"/>
    <property type="match status" value="1"/>
</dbReference>
<keyword evidence="8" id="KW-0547">Nucleotide-binding</keyword>
<dbReference type="FunFam" id="2.170.190.11:FF:000010">
    <property type="entry name" value="Molybdopterin molybdenumtransferase"/>
    <property type="match status" value="1"/>
</dbReference>
<evidence type="ECO:0000256" key="13">
    <source>
        <dbReference type="RuleBase" id="RU365090"/>
    </source>
</evidence>
<dbReference type="EnsemblMetazoa" id="AMEC022161-RA">
    <property type="protein sequence ID" value="AMEC022161-PA"/>
    <property type="gene ID" value="AMEC022161"/>
</dbReference>